<dbReference type="GO" id="GO:0016579">
    <property type="term" value="P:protein deubiquitination"/>
    <property type="evidence" value="ECO:0007669"/>
    <property type="project" value="TreeGrafter"/>
</dbReference>
<feature type="region of interest" description="Disordered" evidence="1">
    <location>
        <begin position="635"/>
        <end position="664"/>
    </location>
</feature>
<evidence type="ECO:0000313" key="2">
    <source>
        <dbReference type="EMBL" id="RSH77705.1"/>
    </source>
</evidence>
<dbReference type="Gene3D" id="3.90.70.10">
    <property type="entry name" value="Cysteine proteinases"/>
    <property type="match status" value="1"/>
</dbReference>
<keyword evidence="3" id="KW-1185">Reference proteome</keyword>
<dbReference type="AlphaFoldDB" id="A0A427XFN9"/>
<dbReference type="GO" id="GO:0005829">
    <property type="term" value="C:cytosol"/>
    <property type="evidence" value="ECO:0007669"/>
    <property type="project" value="TreeGrafter"/>
</dbReference>
<dbReference type="SUPFAM" id="SSF54001">
    <property type="entry name" value="Cysteine proteinases"/>
    <property type="match status" value="1"/>
</dbReference>
<dbReference type="Proteomes" id="UP000279236">
    <property type="component" value="Unassembled WGS sequence"/>
</dbReference>
<evidence type="ECO:0000256" key="1">
    <source>
        <dbReference type="SAM" id="MobiDB-lite"/>
    </source>
</evidence>
<feature type="compositionally biased region" description="Polar residues" evidence="1">
    <location>
        <begin position="135"/>
        <end position="144"/>
    </location>
</feature>
<dbReference type="EMBL" id="RSCE01000015">
    <property type="protein sequence ID" value="RSH77705.1"/>
    <property type="molecule type" value="Genomic_DNA"/>
</dbReference>
<reference evidence="2 3" key="1">
    <citation type="submission" date="2018-11" db="EMBL/GenBank/DDBJ databases">
        <title>Genome sequence of Apiotrichum porosum DSM 27194.</title>
        <authorList>
            <person name="Aliyu H."/>
            <person name="Gorte O."/>
            <person name="Ochsenreither K."/>
        </authorList>
    </citation>
    <scope>NUCLEOTIDE SEQUENCE [LARGE SCALE GENOMIC DNA]</scope>
    <source>
        <strain evidence="2 3">DSM 27194</strain>
    </source>
</reference>
<evidence type="ECO:0008006" key="4">
    <source>
        <dbReference type="Google" id="ProtNLM"/>
    </source>
</evidence>
<name>A0A427XFN9_9TREE</name>
<dbReference type="RefSeq" id="XP_028472852.1">
    <property type="nucleotide sequence ID" value="XM_028618964.1"/>
</dbReference>
<evidence type="ECO:0000313" key="3">
    <source>
        <dbReference type="Proteomes" id="UP000279236"/>
    </source>
</evidence>
<gene>
    <name evidence="2" type="ORF">EHS24_003272</name>
</gene>
<dbReference type="PROSITE" id="PS50330">
    <property type="entry name" value="UIM"/>
    <property type="match status" value="1"/>
</dbReference>
<proteinExistence type="predicted"/>
<dbReference type="GO" id="GO:0005634">
    <property type="term" value="C:nucleus"/>
    <property type="evidence" value="ECO:0007669"/>
    <property type="project" value="TreeGrafter"/>
</dbReference>
<feature type="region of interest" description="Disordered" evidence="1">
    <location>
        <begin position="112"/>
        <end position="189"/>
    </location>
</feature>
<dbReference type="PANTHER" id="PTHR39597:SF1">
    <property type="entry name" value="UBA DOMAIN-CONTAINING PROTEIN RUP1"/>
    <property type="match status" value="1"/>
</dbReference>
<dbReference type="InterPro" id="IPR003903">
    <property type="entry name" value="UIM_dom"/>
</dbReference>
<dbReference type="CDD" id="cd02257">
    <property type="entry name" value="Peptidase_C19"/>
    <property type="match status" value="1"/>
</dbReference>
<comment type="caution">
    <text evidence="2">The sequence shown here is derived from an EMBL/GenBank/DDBJ whole genome shotgun (WGS) entry which is preliminary data.</text>
</comment>
<feature type="compositionally biased region" description="Basic and acidic residues" evidence="1">
    <location>
        <begin position="151"/>
        <end position="160"/>
    </location>
</feature>
<dbReference type="InterPro" id="IPR038765">
    <property type="entry name" value="Papain-like_cys_pep_sf"/>
</dbReference>
<sequence length="778" mass="83957">MSANEEVRVALLDMGVDAPKSHQAAVRFHTVDAAINWVFGEGESWTPEAEPTPSYNNTAWPAEPAAVPTLPPRTGNPFRPGPATPYISPGAGPVRLDNDDDDEELLMALELSRRNPDEDTQGGAGASASGGAVIGTTNLSTSAPTAADAGLSREERERSVRASAPPPSPHRQNSDEPLLAFGPSERNDLDGKLAMVPTGAAASNKEEEDFQRALQESMMTASFHSIPSEEENIPIPVDRKPGAPVVYLTVQAPAFAANLLQAFAAVPQLRDVFAGLAHDVDDPQELNALQELMSEQYSGKENFVNVDNLVAGLNSSFEVYSPRLPPHQEILERWLPRVSDLLVQAAGTRSQLIDFDNALGDFYRKPEQLLITRLSSAPDVPHPYVEFGRGGLSAPTSVHPNLASILWTADTPMESISSLADIVFVSLRRTPGISVQKWDLEQEIVLDRYLTHNAVSTMQVRAQQSAIQGELKRLKEQAEHLSSFRGNNIPDAIQTLIKHLSTTSSFDNVQAETRTELKTKLERIATTMSDKAARLQTDVADREKLVSGALFETADPTKNEHKYILRAILWHDGFMTPGRHLFTYVRGDVDKSTGVADWWRIQDDAEKVSWEDVASDVTGQFTDGGPYLLVYSREGSRPALPSPEPEPETSAEKQMSVDSVGGSIPIPVGTGPADAISVDEEQGLIDLTDTPNPEEVKPAPSTMDALVTPAEGDTASPAAVPGSIEVNTAVLPTALQTTSPVGSMSLPSVPLISPQGSRSRSSQSQNWIPGARRSTSPK</sequence>
<feature type="region of interest" description="Disordered" evidence="1">
    <location>
        <begin position="738"/>
        <end position="778"/>
    </location>
</feature>
<dbReference type="InterPro" id="IPR055335">
    <property type="entry name" value="Ucp6/RUP1"/>
</dbReference>
<dbReference type="OrthoDB" id="443682at2759"/>
<protein>
    <recommendedName>
        <fullName evidence="4">USP domain-containing protein</fullName>
    </recommendedName>
</protein>
<dbReference type="GeneID" id="39587815"/>
<dbReference type="PANTHER" id="PTHR39597">
    <property type="entry name" value="UBA DOMAIN-CONTAINING PROTEIN RUP1"/>
    <property type="match status" value="1"/>
</dbReference>
<dbReference type="STRING" id="105984.A0A427XFN9"/>
<feature type="region of interest" description="Disordered" evidence="1">
    <location>
        <begin position="59"/>
        <end position="99"/>
    </location>
</feature>
<accession>A0A427XFN9</accession>
<organism evidence="2 3">
    <name type="scientific">Apiotrichum porosum</name>
    <dbReference type="NCBI Taxonomy" id="105984"/>
    <lineage>
        <taxon>Eukaryota</taxon>
        <taxon>Fungi</taxon>
        <taxon>Dikarya</taxon>
        <taxon>Basidiomycota</taxon>
        <taxon>Agaricomycotina</taxon>
        <taxon>Tremellomycetes</taxon>
        <taxon>Trichosporonales</taxon>
        <taxon>Trichosporonaceae</taxon>
        <taxon>Apiotrichum</taxon>
    </lineage>
</organism>
<dbReference type="SMART" id="SM00726">
    <property type="entry name" value="UIM"/>
    <property type="match status" value="2"/>
</dbReference>